<dbReference type="HAMAP" id="MF_00902">
    <property type="entry name" value="TatC"/>
    <property type="match status" value="1"/>
</dbReference>
<dbReference type="EMBL" id="LCLA01000017">
    <property type="protein sequence ID" value="KKU10216.1"/>
    <property type="molecule type" value="Genomic_DNA"/>
</dbReference>
<name>A0A0G1MPF0_9BACT</name>
<dbReference type="PANTHER" id="PTHR30371:SF0">
    <property type="entry name" value="SEC-INDEPENDENT PROTEIN TRANSLOCASE PROTEIN TATC, CHLOROPLASTIC-RELATED"/>
    <property type="match status" value="1"/>
</dbReference>
<protein>
    <recommendedName>
        <fullName evidence="5">Sec-independent protein translocase protein TatC</fullName>
    </recommendedName>
</protein>
<evidence type="ECO:0000256" key="4">
    <source>
        <dbReference type="ARBA" id="ARBA00023136"/>
    </source>
</evidence>
<evidence type="ECO:0000256" key="2">
    <source>
        <dbReference type="ARBA" id="ARBA00022692"/>
    </source>
</evidence>
<dbReference type="GO" id="GO:0043953">
    <property type="term" value="P:protein transport by the Tat complex"/>
    <property type="evidence" value="ECO:0007669"/>
    <property type="project" value="UniProtKB-UniRule"/>
</dbReference>
<keyword evidence="5" id="KW-0813">Transport</keyword>
<evidence type="ECO:0000256" key="5">
    <source>
        <dbReference type="HAMAP-Rule" id="MF_00902"/>
    </source>
</evidence>
<evidence type="ECO:0000256" key="1">
    <source>
        <dbReference type="ARBA" id="ARBA00004141"/>
    </source>
</evidence>
<feature type="transmembrane region" description="Helical" evidence="5">
    <location>
        <begin position="214"/>
        <end position="233"/>
    </location>
</feature>
<dbReference type="Pfam" id="PF00902">
    <property type="entry name" value="TatC"/>
    <property type="match status" value="1"/>
</dbReference>
<evidence type="ECO:0000313" key="6">
    <source>
        <dbReference type="EMBL" id="KKU10216.1"/>
    </source>
</evidence>
<dbReference type="GO" id="GO:0065002">
    <property type="term" value="P:intracellular protein transmembrane transport"/>
    <property type="evidence" value="ECO:0007669"/>
    <property type="project" value="TreeGrafter"/>
</dbReference>
<dbReference type="PATRIC" id="fig|1618581.3.peg.311"/>
<accession>A0A0G1MPF0</accession>
<comment type="similarity">
    <text evidence="5">Belongs to the TatC family.</text>
</comment>
<dbReference type="Proteomes" id="UP000034329">
    <property type="component" value="Unassembled WGS sequence"/>
</dbReference>
<feature type="transmembrane region" description="Helical" evidence="5">
    <location>
        <begin position="154"/>
        <end position="180"/>
    </location>
</feature>
<comment type="subcellular location">
    <subcellularLocation>
        <location evidence="5">Cell membrane</location>
        <topology evidence="5">Multi-pass membrane protein</topology>
    </subcellularLocation>
    <subcellularLocation>
        <location evidence="1">Membrane</location>
        <topology evidence="1">Multi-pass membrane protein</topology>
    </subcellularLocation>
</comment>
<feature type="transmembrane region" description="Helical" evidence="5">
    <location>
        <begin position="24"/>
        <end position="42"/>
    </location>
</feature>
<keyword evidence="5" id="KW-0811">Translocation</keyword>
<comment type="function">
    <text evidence="5">Part of the twin-arginine translocation (Tat) system that transports large folded proteins containing a characteristic twin-arginine motif in their signal peptide across membranes.</text>
</comment>
<feature type="transmembrane region" description="Helical" evidence="5">
    <location>
        <begin position="75"/>
        <end position="96"/>
    </location>
</feature>
<proteinExistence type="inferred from homology"/>
<dbReference type="PANTHER" id="PTHR30371">
    <property type="entry name" value="SEC-INDEPENDENT PROTEIN TRANSLOCASE PROTEIN TATC"/>
    <property type="match status" value="1"/>
</dbReference>
<keyword evidence="5" id="KW-1003">Cell membrane</keyword>
<comment type="caution">
    <text evidence="5">Lacks conserved residue(s) required for the propagation of feature annotation.</text>
</comment>
<sequence>MATSVLDKQVERYLPYLVEIRKRLLYVVSIFLAASALGFIYYERIIKLILKLFNFEGVNIVFTSPFQFINLAINSGLIVGLLMVFPIFIIQLVSFLRPALKKAEYRLLISLLPVSVFLFALGFSFGIFVMRYVINIFYERSKAFDIGNFLDISLLLSQTLITGVLMGLAFQFPTVLTILVRLKVISSQALKKQRVIAYAGAIVFAALLPPTDLLSLLLLTLPLVILFELTVLLNKTVPKV</sequence>
<comment type="caution">
    <text evidence="6">The sequence shown here is derived from an EMBL/GenBank/DDBJ whole genome shotgun (WGS) entry which is preliminary data.</text>
</comment>
<keyword evidence="2 5" id="KW-0812">Transmembrane</keyword>
<dbReference type="PRINTS" id="PR01840">
    <property type="entry name" value="TATCFAMILY"/>
</dbReference>
<dbReference type="GO" id="GO:0033281">
    <property type="term" value="C:TAT protein transport complex"/>
    <property type="evidence" value="ECO:0007669"/>
    <property type="project" value="UniProtKB-UniRule"/>
</dbReference>
<organism evidence="6 7">
    <name type="scientific">Candidatus Woesebacteria bacterium GW2011_GWB1_45_5</name>
    <dbReference type="NCBI Taxonomy" id="1618581"/>
    <lineage>
        <taxon>Bacteria</taxon>
        <taxon>Candidatus Woeseibacteriota</taxon>
    </lineage>
</organism>
<reference evidence="6 7" key="1">
    <citation type="journal article" date="2015" name="Nature">
        <title>rRNA introns, odd ribosomes, and small enigmatic genomes across a large radiation of phyla.</title>
        <authorList>
            <person name="Brown C.T."/>
            <person name="Hug L.A."/>
            <person name="Thomas B.C."/>
            <person name="Sharon I."/>
            <person name="Castelle C.J."/>
            <person name="Singh A."/>
            <person name="Wilkins M.J."/>
            <person name="Williams K.H."/>
            <person name="Banfield J.F."/>
        </authorList>
    </citation>
    <scope>NUCLEOTIDE SEQUENCE [LARGE SCALE GENOMIC DNA]</scope>
</reference>
<keyword evidence="5" id="KW-0653">Protein transport</keyword>
<comment type="subunit">
    <text evidence="5">Forms a complex with TatA.</text>
</comment>
<dbReference type="GO" id="GO:0009977">
    <property type="term" value="F:proton motive force dependent protein transmembrane transporter activity"/>
    <property type="evidence" value="ECO:0007669"/>
    <property type="project" value="TreeGrafter"/>
</dbReference>
<evidence type="ECO:0000313" key="7">
    <source>
        <dbReference type="Proteomes" id="UP000034329"/>
    </source>
</evidence>
<evidence type="ECO:0000256" key="3">
    <source>
        <dbReference type="ARBA" id="ARBA00022989"/>
    </source>
</evidence>
<gene>
    <name evidence="5" type="primary">tatC</name>
    <name evidence="6" type="ORF">UX13_C0017G0008</name>
</gene>
<dbReference type="AlphaFoldDB" id="A0A0G1MPF0"/>
<keyword evidence="4 5" id="KW-0472">Membrane</keyword>
<keyword evidence="3 5" id="KW-1133">Transmembrane helix</keyword>
<dbReference type="InterPro" id="IPR002033">
    <property type="entry name" value="TatC"/>
</dbReference>
<feature type="transmembrane region" description="Helical" evidence="5">
    <location>
        <begin position="108"/>
        <end position="134"/>
    </location>
</feature>